<feature type="region of interest" description="Disordered" evidence="1">
    <location>
        <begin position="211"/>
        <end position="289"/>
    </location>
</feature>
<name>A0A0C3SDQ1_PHLG1</name>
<feature type="compositionally biased region" description="Low complexity" evidence="1">
    <location>
        <begin position="981"/>
        <end position="993"/>
    </location>
</feature>
<dbReference type="AlphaFoldDB" id="A0A0C3SDQ1"/>
<feature type="compositionally biased region" description="Low complexity" evidence="1">
    <location>
        <begin position="881"/>
        <end position="898"/>
    </location>
</feature>
<protein>
    <submittedName>
        <fullName evidence="2">Uncharacterized protein</fullName>
    </submittedName>
</protein>
<dbReference type="PANTHER" id="PTHR24216:SF8">
    <property type="entry name" value="PAXILLIN, ISOFORM F"/>
    <property type="match status" value="1"/>
</dbReference>
<keyword evidence="3" id="KW-1185">Reference proteome</keyword>
<dbReference type="STRING" id="745531.A0A0C3SDQ1"/>
<proteinExistence type="predicted"/>
<feature type="compositionally biased region" description="Low complexity" evidence="1">
    <location>
        <begin position="51"/>
        <end position="73"/>
    </location>
</feature>
<feature type="compositionally biased region" description="Basic residues" evidence="1">
    <location>
        <begin position="35"/>
        <end position="47"/>
    </location>
</feature>
<reference evidence="2 3" key="1">
    <citation type="journal article" date="2014" name="PLoS Genet.">
        <title>Analysis of the Phlebiopsis gigantea genome, transcriptome and secretome provides insight into its pioneer colonization strategies of wood.</title>
        <authorList>
            <person name="Hori C."/>
            <person name="Ishida T."/>
            <person name="Igarashi K."/>
            <person name="Samejima M."/>
            <person name="Suzuki H."/>
            <person name="Master E."/>
            <person name="Ferreira P."/>
            <person name="Ruiz-Duenas F.J."/>
            <person name="Held B."/>
            <person name="Canessa P."/>
            <person name="Larrondo L.F."/>
            <person name="Schmoll M."/>
            <person name="Druzhinina I.S."/>
            <person name="Kubicek C.P."/>
            <person name="Gaskell J.A."/>
            <person name="Kersten P."/>
            <person name="St John F."/>
            <person name="Glasner J."/>
            <person name="Sabat G."/>
            <person name="Splinter BonDurant S."/>
            <person name="Syed K."/>
            <person name="Yadav J."/>
            <person name="Mgbeahuruike A.C."/>
            <person name="Kovalchuk A."/>
            <person name="Asiegbu F.O."/>
            <person name="Lackner G."/>
            <person name="Hoffmeister D."/>
            <person name="Rencoret J."/>
            <person name="Gutierrez A."/>
            <person name="Sun H."/>
            <person name="Lindquist E."/>
            <person name="Barry K."/>
            <person name="Riley R."/>
            <person name="Grigoriev I.V."/>
            <person name="Henrissat B."/>
            <person name="Kues U."/>
            <person name="Berka R.M."/>
            <person name="Martinez A.T."/>
            <person name="Covert S.F."/>
            <person name="Blanchette R.A."/>
            <person name="Cullen D."/>
        </authorList>
    </citation>
    <scope>NUCLEOTIDE SEQUENCE [LARGE SCALE GENOMIC DNA]</scope>
    <source>
        <strain evidence="2 3">11061_1 CR5-6</strain>
    </source>
</reference>
<evidence type="ECO:0000313" key="3">
    <source>
        <dbReference type="Proteomes" id="UP000053257"/>
    </source>
</evidence>
<feature type="region of interest" description="Disordered" evidence="1">
    <location>
        <begin position="582"/>
        <end position="607"/>
    </location>
</feature>
<evidence type="ECO:0000313" key="2">
    <source>
        <dbReference type="EMBL" id="KIP09835.1"/>
    </source>
</evidence>
<feature type="compositionally biased region" description="Low complexity" evidence="1">
    <location>
        <begin position="956"/>
        <end position="968"/>
    </location>
</feature>
<feature type="region of interest" description="Disordered" evidence="1">
    <location>
        <begin position="870"/>
        <end position="1019"/>
    </location>
</feature>
<feature type="region of interest" description="Disordered" evidence="1">
    <location>
        <begin position="1"/>
        <end position="106"/>
    </location>
</feature>
<dbReference type="EMBL" id="KN840461">
    <property type="protein sequence ID" value="KIP09835.1"/>
    <property type="molecule type" value="Genomic_DNA"/>
</dbReference>
<feature type="compositionally biased region" description="Low complexity" evidence="1">
    <location>
        <begin position="1004"/>
        <end position="1019"/>
    </location>
</feature>
<feature type="region of interest" description="Disordered" evidence="1">
    <location>
        <begin position="427"/>
        <end position="449"/>
    </location>
</feature>
<feature type="compositionally biased region" description="Polar residues" evidence="1">
    <location>
        <begin position="335"/>
        <end position="345"/>
    </location>
</feature>
<dbReference type="PANTHER" id="PTHR24216">
    <property type="entry name" value="PAXILLIN-RELATED"/>
    <property type="match status" value="1"/>
</dbReference>
<dbReference type="OrthoDB" id="2528184at2759"/>
<feature type="region of interest" description="Disordered" evidence="1">
    <location>
        <begin position="835"/>
        <end position="854"/>
    </location>
</feature>
<evidence type="ECO:0000256" key="1">
    <source>
        <dbReference type="SAM" id="MobiDB-lite"/>
    </source>
</evidence>
<dbReference type="HOGENOM" id="CLU_004656_0_0_1"/>
<feature type="compositionally biased region" description="Polar residues" evidence="1">
    <location>
        <begin position="994"/>
        <end position="1003"/>
    </location>
</feature>
<feature type="compositionally biased region" description="Basic and acidic residues" evidence="1">
    <location>
        <begin position="11"/>
        <end position="23"/>
    </location>
</feature>
<feature type="region of interest" description="Disordered" evidence="1">
    <location>
        <begin position="335"/>
        <end position="399"/>
    </location>
</feature>
<organism evidence="2 3">
    <name type="scientific">Phlebiopsis gigantea (strain 11061_1 CR5-6)</name>
    <name type="common">White-rot fungus</name>
    <name type="synonym">Peniophora gigantea</name>
    <dbReference type="NCBI Taxonomy" id="745531"/>
    <lineage>
        <taxon>Eukaryota</taxon>
        <taxon>Fungi</taxon>
        <taxon>Dikarya</taxon>
        <taxon>Basidiomycota</taxon>
        <taxon>Agaricomycotina</taxon>
        <taxon>Agaricomycetes</taxon>
        <taxon>Polyporales</taxon>
        <taxon>Phanerochaetaceae</taxon>
        <taxon>Phlebiopsis</taxon>
    </lineage>
</organism>
<gene>
    <name evidence="2" type="ORF">PHLGIDRAFT_115990</name>
</gene>
<feature type="compositionally biased region" description="Polar residues" evidence="1">
    <location>
        <begin position="925"/>
        <end position="934"/>
    </location>
</feature>
<dbReference type="Proteomes" id="UP000053257">
    <property type="component" value="Unassembled WGS sequence"/>
</dbReference>
<accession>A0A0C3SDQ1</accession>
<feature type="compositionally biased region" description="Pro residues" evidence="1">
    <location>
        <begin position="74"/>
        <end position="84"/>
    </location>
</feature>
<feature type="region of interest" description="Disordered" evidence="1">
    <location>
        <begin position="677"/>
        <end position="701"/>
    </location>
</feature>
<feature type="compositionally biased region" description="Low complexity" evidence="1">
    <location>
        <begin position="382"/>
        <end position="399"/>
    </location>
</feature>
<sequence length="1019" mass="110634">MDFATTPAAHSIEDFADRKRLDSFRLGGPTPPNSHHTRKLSHSRSHSRNASLSTPSLSMSSSVSSILPSLGSPPASPSSLPPVGNPKRNSHHRRRSSVSTRHESAEIMGVSVLTTVTSEDNVNLGDKDSIRRRALLTLEGRTDVGAFSKVEIPELGTPELERRFDFPTKPSHPPGVGAGFGGGLNSLAMGGSKRDSFGKFRASASSKELLGTLVEEDEEAEDAGSITDDLRMEQTSSPVEMVAPEPAPVRHRPATLNLRPLSLAANHGTIRELPTPEPSPSYRPRPGLRALTLSPSLTTASVQAPKAAEVAQAKRHTMSISSAGSVTLARRQSLNSATKENTPPHTSRRSSISYFSSQDPSPSPVTGLPTPEMTPTSDRRYSASSESSSASSLGSRSSRSLSTSEHHFLYQAHTALVQRISDLERALSARPPSRPNSCVSEASGPSEPTDEILQLVIDLKAERDELKKDVDGWRTRVSDGANQVSLLMKRVEVERREAWVARERAGLIEIEKKSLEKTIAEKEIWGQEGWRKYEAAHEEMVTVLEECQELREKTSRCEELQAECTKLAAALMEERRKREEVERELDSLLTTPTPQRDSKYHTPPVSRTMIFAKRSGLGFRSMDSTGSFTDVESLSDPSERPQFSLKSVIEEDEHGSYSQELSQSDSSEVDCLAGYEDEDEDDDYDMQPSLSSSSFGDDDVPREISHLLDASMCSEIPELTSSRSTSSSPVPASPLQSHGRHASLVKAWTFPHAAHATPLVPREAEVIDHFFGCLEDVDNSPPIDSQLHSVESCKIIFSQALAEADDDLPPFYIPAAVGVEVPTFESRTVLDVVAEEDEDEVDESDGSVSEDNDVTEIVGQVVDGGIIFTFTPPPDFDVPEDVPVAQPASSSEQQPSSPESERTFFSSKSSPSSIPRLAPKVFASSIPTLSSTPPRTGAVAFPRPPGSPSTFYTPVKATKSTSSQASSTPKRTQVASFIPQPRRSPVSSIPSRPATTKSQNKPRSSMYDSSSVMSPMSSD</sequence>